<comment type="caution">
    <text evidence="2">The sequence shown here is derived from an EMBL/GenBank/DDBJ whole genome shotgun (WGS) entry which is preliminary data.</text>
</comment>
<dbReference type="Proteomes" id="UP000664303">
    <property type="component" value="Unassembled WGS sequence"/>
</dbReference>
<dbReference type="RefSeq" id="WP_206559046.1">
    <property type="nucleotide sequence ID" value="NZ_JAFKCZ010000002.1"/>
</dbReference>
<keyword evidence="3" id="KW-1185">Reference proteome</keyword>
<accession>A0A939IL46</accession>
<organism evidence="2 3">
    <name type="scientific">Parahaliea mediterranea</name>
    <dbReference type="NCBI Taxonomy" id="651086"/>
    <lineage>
        <taxon>Bacteria</taxon>
        <taxon>Pseudomonadati</taxon>
        <taxon>Pseudomonadota</taxon>
        <taxon>Gammaproteobacteria</taxon>
        <taxon>Cellvibrionales</taxon>
        <taxon>Halieaceae</taxon>
        <taxon>Parahaliea</taxon>
    </lineage>
</organism>
<dbReference type="EMBL" id="JAFKCZ010000002">
    <property type="protein sequence ID" value="MBN7795603.1"/>
    <property type="molecule type" value="Genomic_DNA"/>
</dbReference>
<name>A0A939IL46_9GAMM</name>
<dbReference type="InterPro" id="IPR037401">
    <property type="entry name" value="SnoaL-like"/>
</dbReference>
<proteinExistence type="predicted"/>
<protein>
    <submittedName>
        <fullName evidence="2">Nuclear transport factor 2 family protein</fullName>
    </submittedName>
</protein>
<dbReference type="InterPro" id="IPR032710">
    <property type="entry name" value="NTF2-like_dom_sf"/>
</dbReference>
<feature type="domain" description="SnoaL-like" evidence="1">
    <location>
        <begin position="10"/>
        <end position="131"/>
    </location>
</feature>
<evidence type="ECO:0000259" key="1">
    <source>
        <dbReference type="Pfam" id="PF13577"/>
    </source>
</evidence>
<reference evidence="2" key="1">
    <citation type="submission" date="2021-02" db="EMBL/GenBank/DDBJ databases">
        <title>PHA producing bacteria isolated from coastal sediment in Guangdong, Shenzhen.</title>
        <authorList>
            <person name="Zheng W."/>
            <person name="Yu S."/>
            <person name="Huang Y."/>
        </authorList>
    </citation>
    <scope>NUCLEOTIDE SEQUENCE</scope>
    <source>
        <strain evidence="2">TN14-10</strain>
    </source>
</reference>
<dbReference type="AlphaFoldDB" id="A0A939IL46"/>
<dbReference type="Pfam" id="PF13577">
    <property type="entry name" value="SnoaL_4"/>
    <property type="match status" value="1"/>
</dbReference>
<sequence length="150" mass="17091">MPSRHYDPSAIEDIKILKARYFRYLDTKQWDKFADLFTADAVGVWDGFEEGGSRFEGGALIADTIRRKCADALTVHHGHMPEIQLTGATSARGVWAMYDYVKMPEVTFEGHGHYHEDYVLTNDGWKIHRLRLTRLSQTIIEGSGASMLEK</sequence>
<dbReference type="CDD" id="cd00531">
    <property type="entry name" value="NTF2_like"/>
    <property type="match status" value="1"/>
</dbReference>
<dbReference type="SUPFAM" id="SSF54427">
    <property type="entry name" value="NTF2-like"/>
    <property type="match status" value="1"/>
</dbReference>
<gene>
    <name evidence="2" type="ORF">JYP50_03305</name>
</gene>
<evidence type="ECO:0000313" key="3">
    <source>
        <dbReference type="Proteomes" id="UP000664303"/>
    </source>
</evidence>
<dbReference type="Gene3D" id="3.10.450.50">
    <property type="match status" value="1"/>
</dbReference>
<evidence type="ECO:0000313" key="2">
    <source>
        <dbReference type="EMBL" id="MBN7795603.1"/>
    </source>
</evidence>